<dbReference type="Proteomes" id="UP000828941">
    <property type="component" value="Chromosome 3"/>
</dbReference>
<accession>A0ACB9PRJ4</accession>
<name>A0ACB9PRJ4_BAUVA</name>
<keyword evidence="2" id="KW-1185">Reference proteome</keyword>
<reference evidence="1 2" key="1">
    <citation type="journal article" date="2022" name="DNA Res.">
        <title>Chromosomal-level genome assembly of the orchid tree Bauhinia variegata (Leguminosae; Cercidoideae) supports the allotetraploid origin hypothesis of Bauhinia.</title>
        <authorList>
            <person name="Zhong Y."/>
            <person name="Chen Y."/>
            <person name="Zheng D."/>
            <person name="Pang J."/>
            <person name="Liu Y."/>
            <person name="Luo S."/>
            <person name="Meng S."/>
            <person name="Qian L."/>
            <person name="Wei D."/>
            <person name="Dai S."/>
            <person name="Zhou R."/>
        </authorList>
    </citation>
    <scope>NUCLEOTIDE SEQUENCE [LARGE SCALE GENOMIC DNA]</scope>
    <source>
        <strain evidence="1">BV-YZ2020</strain>
    </source>
</reference>
<evidence type="ECO:0000313" key="1">
    <source>
        <dbReference type="EMBL" id="KAI4351138.1"/>
    </source>
</evidence>
<gene>
    <name evidence="1" type="ORF">L6164_005521</name>
</gene>
<sequence>MASLAADLATSVVGLAYRNTNSFTRVRATFVPLLFRTRRSQSHVVTYSTSRIAAVNIAKSKRGARRFTVTATSTATPQSESSDVSTKIPPDNRIPATIITGFLGSGKTTLLNHILTAEHGKKIAVIENEFGEVDIDGSLVAAKTTGAEDIIMLNNGCLCCTVRGDLVRMISELVSKKKGKFDHIVIETTGLANPAPIIQTFYAEDEVFNDVKLDGVVTLVDAKHAGLHLDEVKPKGVVNEAVEQIAYADRIIVNKTDLVGESEIASLVQRIRKINGLAHLKRTEFGKVDLDYVLGIGGFDLERIESAVDSESKKESHDHDHDHHHHHHEHDHEHEHHHDHHDHHSHDHTHDPGVSSVSIVCEGSLDLEKANIWLGTLLLERSEDIYRMKGLLSVEGMNERFVFQGVHDIFQGSPDRLWGPDEPRFIFHKSYLPQNIYAKHFRASSETALTPMGNSPSLLTQYDIEDVQDHCNNLFSQQEIVSLYQRFCQLDRNGKGFISADEFLSVPEFAMNPLSQRLLKMVDGLNFKDFVAFLSAFSPKASTEQKIEFIFKVYDSDCNGKVSFKDILEVLSDLSGPFMSKEQREEVLSHVLQNAGYKTDSYLKLGDFIKVLGHSGLKMNVEVLID</sequence>
<dbReference type="EMBL" id="CM039428">
    <property type="protein sequence ID" value="KAI4351138.1"/>
    <property type="molecule type" value="Genomic_DNA"/>
</dbReference>
<evidence type="ECO:0000313" key="2">
    <source>
        <dbReference type="Proteomes" id="UP000828941"/>
    </source>
</evidence>
<proteinExistence type="predicted"/>
<comment type="caution">
    <text evidence="1">The sequence shown here is derived from an EMBL/GenBank/DDBJ whole genome shotgun (WGS) entry which is preliminary data.</text>
</comment>
<protein>
    <submittedName>
        <fullName evidence="1">Uncharacterized protein</fullName>
    </submittedName>
</protein>
<organism evidence="1 2">
    <name type="scientific">Bauhinia variegata</name>
    <name type="common">Purple orchid tree</name>
    <name type="synonym">Phanera variegata</name>
    <dbReference type="NCBI Taxonomy" id="167791"/>
    <lineage>
        <taxon>Eukaryota</taxon>
        <taxon>Viridiplantae</taxon>
        <taxon>Streptophyta</taxon>
        <taxon>Embryophyta</taxon>
        <taxon>Tracheophyta</taxon>
        <taxon>Spermatophyta</taxon>
        <taxon>Magnoliopsida</taxon>
        <taxon>eudicotyledons</taxon>
        <taxon>Gunneridae</taxon>
        <taxon>Pentapetalae</taxon>
        <taxon>rosids</taxon>
        <taxon>fabids</taxon>
        <taxon>Fabales</taxon>
        <taxon>Fabaceae</taxon>
        <taxon>Cercidoideae</taxon>
        <taxon>Cercideae</taxon>
        <taxon>Bauhiniinae</taxon>
        <taxon>Bauhinia</taxon>
    </lineage>
</organism>